<evidence type="ECO:0000256" key="5">
    <source>
        <dbReference type="ARBA" id="ARBA00022989"/>
    </source>
</evidence>
<dbReference type="Gene3D" id="1.20.1250.20">
    <property type="entry name" value="MFS general substrate transporter like domains"/>
    <property type="match status" value="2"/>
</dbReference>
<dbReference type="InterPro" id="IPR005829">
    <property type="entry name" value="Sugar_transporter_CS"/>
</dbReference>
<evidence type="ECO:0000256" key="3">
    <source>
        <dbReference type="ARBA" id="ARBA00022448"/>
    </source>
</evidence>
<keyword evidence="11" id="KW-1185">Reference proteome</keyword>
<dbReference type="Proteomes" id="UP000799324">
    <property type="component" value="Unassembled WGS sequence"/>
</dbReference>
<name>A0A6A6SUP7_9PLEO</name>
<proteinExistence type="inferred from homology"/>
<dbReference type="AlphaFoldDB" id="A0A6A6SUP7"/>
<protein>
    <submittedName>
        <fullName evidence="10">Sugar transporter</fullName>
    </submittedName>
</protein>
<accession>A0A6A6SUP7</accession>
<feature type="transmembrane region" description="Helical" evidence="8">
    <location>
        <begin position="390"/>
        <end position="409"/>
    </location>
</feature>
<keyword evidence="6 8" id="KW-0472">Membrane</keyword>
<keyword evidence="4 8" id="KW-0812">Transmembrane</keyword>
<dbReference type="PRINTS" id="PR00171">
    <property type="entry name" value="SUGRTRNSPORT"/>
</dbReference>
<feature type="transmembrane region" description="Helical" evidence="8">
    <location>
        <begin position="103"/>
        <end position="122"/>
    </location>
</feature>
<feature type="domain" description="Major facilitator superfamily (MFS) profile" evidence="9">
    <location>
        <begin position="34"/>
        <end position="515"/>
    </location>
</feature>
<dbReference type="SUPFAM" id="SSF103473">
    <property type="entry name" value="MFS general substrate transporter"/>
    <property type="match status" value="1"/>
</dbReference>
<evidence type="ECO:0000256" key="8">
    <source>
        <dbReference type="SAM" id="Phobius"/>
    </source>
</evidence>
<dbReference type="InterPro" id="IPR050360">
    <property type="entry name" value="MFS_Sugar_Transporters"/>
</dbReference>
<keyword evidence="3 7" id="KW-0813">Transport</keyword>
<feature type="transmembrane region" description="Helical" evidence="8">
    <location>
        <begin position="161"/>
        <end position="180"/>
    </location>
</feature>
<evidence type="ECO:0000256" key="1">
    <source>
        <dbReference type="ARBA" id="ARBA00004141"/>
    </source>
</evidence>
<dbReference type="InterPro" id="IPR036259">
    <property type="entry name" value="MFS_trans_sf"/>
</dbReference>
<dbReference type="EMBL" id="MU004459">
    <property type="protein sequence ID" value="KAF2650313.1"/>
    <property type="molecule type" value="Genomic_DNA"/>
</dbReference>
<gene>
    <name evidence="10" type="ORF">K491DRAFT_609037</name>
</gene>
<dbReference type="GO" id="GO:0005351">
    <property type="term" value="F:carbohydrate:proton symporter activity"/>
    <property type="evidence" value="ECO:0007669"/>
    <property type="project" value="TreeGrafter"/>
</dbReference>
<dbReference type="NCBIfam" id="TIGR00879">
    <property type="entry name" value="SP"/>
    <property type="match status" value="1"/>
</dbReference>
<dbReference type="PROSITE" id="PS50850">
    <property type="entry name" value="MFS"/>
    <property type="match status" value="1"/>
</dbReference>
<dbReference type="InterPro" id="IPR005828">
    <property type="entry name" value="MFS_sugar_transport-like"/>
</dbReference>
<dbReference type="PANTHER" id="PTHR48022:SF12">
    <property type="entry name" value="MAJOR FACILITATOR SUPERFAMILY (MFS) PROFILE DOMAIN-CONTAINING PROTEIN"/>
    <property type="match status" value="1"/>
</dbReference>
<dbReference type="FunFam" id="1.20.1250.20:FF:000388">
    <property type="entry name" value="MFS sugar transporter, putative"/>
    <property type="match status" value="1"/>
</dbReference>
<evidence type="ECO:0000256" key="6">
    <source>
        <dbReference type="ARBA" id="ARBA00023136"/>
    </source>
</evidence>
<evidence type="ECO:0000259" key="9">
    <source>
        <dbReference type="PROSITE" id="PS50850"/>
    </source>
</evidence>
<feature type="transmembrane region" description="Helical" evidence="8">
    <location>
        <begin position="462"/>
        <end position="481"/>
    </location>
</feature>
<feature type="transmembrane region" description="Helical" evidence="8">
    <location>
        <begin position="30"/>
        <end position="47"/>
    </location>
</feature>
<dbReference type="Pfam" id="PF00083">
    <property type="entry name" value="Sugar_tr"/>
    <property type="match status" value="1"/>
</dbReference>
<feature type="transmembrane region" description="Helical" evidence="8">
    <location>
        <begin position="128"/>
        <end position="149"/>
    </location>
</feature>
<dbReference type="GO" id="GO:0016020">
    <property type="term" value="C:membrane"/>
    <property type="evidence" value="ECO:0007669"/>
    <property type="project" value="UniProtKB-SubCell"/>
</dbReference>
<reference evidence="10" key="1">
    <citation type="journal article" date="2020" name="Stud. Mycol.">
        <title>101 Dothideomycetes genomes: a test case for predicting lifestyles and emergence of pathogens.</title>
        <authorList>
            <person name="Haridas S."/>
            <person name="Albert R."/>
            <person name="Binder M."/>
            <person name="Bloem J."/>
            <person name="Labutti K."/>
            <person name="Salamov A."/>
            <person name="Andreopoulos B."/>
            <person name="Baker S."/>
            <person name="Barry K."/>
            <person name="Bills G."/>
            <person name="Bluhm B."/>
            <person name="Cannon C."/>
            <person name="Castanera R."/>
            <person name="Culley D."/>
            <person name="Daum C."/>
            <person name="Ezra D."/>
            <person name="Gonzalez J."/>
            <person name="Henrissat B."/>
            <person name="Kuo A."/>
            <person name="Liang C."/>
            <person name="Lipzen A."/>
            <person name="Lutzoni F."/>
            <person name="Magnuson J."/>
            <person name="Mondo S."/>
            <person name="Nolan M."/>
            <person name="Ohm R."/>
            <person name="Pangilinan J."/>
            <person name="Park H.-J."/>
            <person name="Ramirez L."/>
            <person name="Alfaro M."/>
            <person name="Sun H."/>
            <person name="Tritt A."/>
            <person name="Yoshinaga Y."/>
            <person name="Zwiers L.-H."/>
            <person name="Turgeon B."/>
            <person name="Goodwin S."/>
            <person name="Spatafora J."/>
            <person name="Crous P."/>
            <person name="Grigoriev I."/>
        </authorList>
    </citation>
    <scope>NUCLEOTIDE SEQUENCE</scope>
    <source>
        <strain evidence="10">CBS 122681</strain>
    </source>
</reference>
<dbReference type="PROSITE" id="PS00216">
    <property type="entry name" value="SUGAR_TRANSPORT_1"/>
    <property type="match status" value="1"/>
</dbReference>
<evidence type="ECO:0000256" key="2">
    <source>
        <dbReference type="ARBA" id="ARBA00010992"/>
    </source>
</evidence>
<comment type="subcellular location">
    <subcellularLocation>
        <location evidence="1">Membrane</location>
        <topology evidence="1">Multi-pass membrane protein</topology>
    </subcellularLocation>
</comment>
<dbReference type="InterPro" id="IPR020846">
    <property type="entry name" value="MFS_dom"/>
</dbReference>
<organism evidence="10 11">
    <name type="scientific">Lophiostoma macrostomum CBS 122681</name>
    <dbReference type="NCBI Taxonomy" id="1314788"/>
    <lineage>
        <taxon>Eukaryota</taxon>
        <taxon>Fungi</taxon>
        <taxon>Dikarya</taxon>
        <taxon>Ascomycota</taxon>
        <taxon>Pezizomycotina</taxon>
        <taxon>Dothideomycetes</taxon>
        <taxon>Pleosporomycetidae</taxon>
        <taxon>Pleosporales</taxon>
        <taxon>Lophiostomataceae</taxon>
        <taxon>Lophiostoma</taxon>
    </lineage>
</organism>
<comment type="similarity">
    <text evidence="2 7">Belongs to the major facilitator superfamily. Sugar transporter (TC 2.A.1.1) family.</text>
</comment>
<dbReference type="InterPro" id="IPR003663">
    <property type="entry name" value="Sugar/inositol_transpt"/>
</dbReference>
<feature type="transmembrane region" description="Helical" evidence="8">
    <location>
        <begin position="73"/>
        <end position="96"/>
    </location>
</feature>
<dbReference type="PROSITE" id="PS00217">
    <property type="entry name" value="SUGAR_TRANSPORT_2"/>
    <property type="match status" value="1"/>
</dbReference>
<evidence type="ECO:0000313" key="11">
    <source>
        <dbReference type="Proteomes" id="UP000799324"/>
    </source>
</evidence>
<keyword evidence="10" id="KW-0762">Sugar transport</keyword>
<feature type="transmembrane region" description="Helical" evidence="8">
    <location>
        <begin position="358"/>
        <end position="383"/>
    </location>
</feature>
<keyword evidence="5 8" id="KW-1133">Transmembrane helix</keyword>
<sequence length="574" mass="63298">MGAGAVSQSAYGRQAAEQQHGIMGMLKNPYVFMTCAFASIGCIMYGYDQGVMSSVLVMESFQSEFPDLMGGTIQGWLVAALELGAWAGALFCGWLSDVISRKYSMMVAVIIFTIGTCLQCAAKNKDMLFAGRVIGGFGIGMFSMVIPLYQAEIAPPHIRGGLVSLQQLSITIGTAIAFWLDYGMHFVGGTHCKPSGVPESEWTNADGTFNYNAAHGHACTGEKEVAWRFPLAFQLVFAWVLFFGMFFLPFSPRWLAMKHREEDCVKALSKLRRLAPEDPTLRAEFLEIKASVMFDEEIEAELNQNGGKLGTWKPMFSKNMFKRVSIGVWIMIFQQFTGINAVLYYAPQIFGTFGFTDVTTQLLATGVTGILQIIFTIPAVLFLDNLGRKTFLITGALGMMVCHAIVAGIEGSFEDSWPVHRAGGWAAIVFIWLFAVNFAYSWGPVAWVITQELFPNSLRSRGVAIVASTNWMFNFVIGLTTKDMLASMKYGTYIFFAAFCAGGATFVWKLVPETQDKTLEELDVYFGGDDTTIAQDDAARMQRIYASLGLAGIERPEDLGEKEVDNISHSEHKL</sequence>
<dbReference type="FunFam" id="1.20.1250.20:FF:000451">
    <property type="entry name" value="MFS sugar transporter, putative"/>
    <property type="match status" value="1"/>
</dbReference>
<feature type="transmembrane region" description="Helical" evidence="8">
    <location>
        <begin position="493"/>
        <end position="511"/>
    </location>
</feature>
<evidence type="ECO:0000313" key="10">
    <source>
        <dbReference type="EMBL" id="KAF2650313.1"/>
    </source>
</evidence>
<feature type="transmembrane region" description="Helical" evidence="8">
    <location>
        <begin position="324"/>
        <end position="346"/>
    </location>
</feature>
<dbReference type="OrthoDB" id="8120565at2759"/>
<evidence type="ECO:0000256" key="4">
    <source>
        <dbReference type="ARBA" id="ARBA00022692"/>
    </source>
</evidence>
<feature type="transmembrane region" description="Helical" evidence="8">
    <location>
        <begin position="429"/>
        <end position="450"/>
    </location>
</feature>
<evidence type="ECO:0000256" key="7">
    <source>
        <dbReference type="RuleBase" id="RU003346"/>
    </source>
</evidence>
<dbReference type="PANTHER" id="PTHR48022">
    <property type="entry name" value="PLASTIDIC GLUCOSE TRANSPORTER 4"/>
    <property type="match status" value="1"/>
</dbReference>
<feature type="transmembrane region" description="Helical" evidence="8">
    <location>
        <begin position="231"/>
        <end position="250"/>
    </location>
</feature>